<dbReference type="Pfam" id="PF25594">
    <property type="entry name" value="GldB_lipo"/>
    <property type="match status" value="1"/>
</dbReference>
<dbReference type="RefSeq" id="WP_121847929.1">
    <property type="nucleotide sequence ID" value="NZ_CP032050.1"/>
</dbReference>
<protein>
    <submittedName>
        <fullName evidence="1">Gliding motility lipoprotein GldB</fullName>
    </submittedName>
</protein>
<dbReference type="OrthoDB" id="976022at2"/>
<name>A0A3G2L3R1_9FLAO</name>
<dbReference type="PROSITE" id="PS51257">
    <property type="entry name" value="PROKAR_LIPOPROTEIN"/>
    <property type="match status" value="1"/>
</dbReference>
<dbReference type="InterPro" id="IPR019853">
    <property type="entry name" value="GldB-like"/>
</dbReference>
<evidence type="ECO:0000313" key="2">
    <source>
        <dbReference type="Proteomes" id="UP000276309"/>
    </source>
</evidence>
<keyword evidence="2" id="KW-1185">Reference proteome</keyword>
<gene>
    <name evidence="1" type="primary">gldB</name>
    <name evidence="1" type="ORF">D1013_05570</name>
</gene>
<dbReference type="KEGG" id="emar:D1013_05570"/>
<dbReference type="AlphaFoldDB" id="A0A3G2L3R1"/>
<dbReference type="NCBIfam" id="TIGR03514">
    <property type="entry name" value="GldB_lipo"/>
    <property type="match status" value="1"/>
</dbReference>
<reference evidence="1 2" key="1">
    <citation type="submission" date="2018-08" db="EMBL/GenBank/DDBJ databases">
        <title>The reduced genetic potential of extracellular carbohydrate catabolism in Euzebyella marina RN62, a Flavobacteriia bacterium isolated from the hadal water.</title>
        <authorList>
            <person name="Xue C."/>
        </authorList>
    </citation>
    <scope>NUCLEOTIDE SEQUENCE [LARGE SCALE GENOMIC DNA]</scope>
    <source>
        <strain evidence="1 2">RN62</strain>
    </source>
</reference>
<evidence type="ECO:0000313" key="1">
    <source>
        <dbReference type="EMBL" id="AYN66878.1"/>
    </source>
</evidence>
<sequence>MYQKILRAVKGIFMILLISLAFYGCNDTDKVEEEIAKIQVELDVDRFDRAFAQAKPLDIPLLKKAYPYLFPAQYNDSIWVAKLQDTLQVELLNEVNDEFKDFENERDELENFFRHVKYYFPQFNVPKVVTLTSDVQYENRIIMTDSLLLIGLDNYLGKDHNFYRDIQNYIKTGLSKEYLVSDVASAFAKQVVPKPSDRTFLARIVYYGKELYLKDMLIPKSEDYERIGYSKEKMTWANANEESIWRNFIENEYLYSTDNKLSRRFLDPAPFSKFGLELDNESPGRIGRYIGWQIVRSFMNNNSVSLQQMLSLPADEIFKKSNYKPAK</sequence>
<keyword evidence="1" id="KW-0449">Lipoprotein</keyword>
<organism evidence="1 2">
    <name type="scientific">Euzebyella marina</name>
    <dbReference type="NCBI Taxonomy" id="1761453"/>
    <lineage>
        <taxon>Bacteria</taxon>
        <taxon>Pseudomonadati</taxon>
        <taxon>Bacteroidota</taxon>
        <taxon>Flavobacteriia</taxon>
        <taxon>Flavobacteriales</taxon>
        <taxon>Flavobacteriaceae</taxon>
        <taxon>Euzebyella</taxon>
    </lineage>
</organism>
<proteinExistence type="predicted"/>
<dbReference type="EMBL" id="CP032050">
    <property type="protein sequence ID" value="AYN66878.1"/>
    <property type="molecule type" value="Genomic_DNA"/>
</dbReference>
<accession>A0A3G2L3R1</accession>
<dbReference type="Proteomes" id="UP000276309">
    <property type="component" value="Chromosome"/>
</dbReference>